<dbReference type="EMBL" id="FWYB01000001">
    <property type="protein sequence ID" value="SMC60600.1"/>
    <property type="molecule type" value="Genomic_DNA"/>
</dbReference>
<evidence type="ECO:0000256" key="1">
    <source>
        <dbReference type="SAM" id="Phobius"/>
    </source>
</evidence>
<gene>
    <name evidence="2" type="ORF">SAMN04488101_101650</name>
</gene>
<keyword evidence="1" id="KW-0472">Membrane</keyword>
<feature type="transmembrane region" description="Helical" evidence="1">
    <location>
        <begin position="168"/>
        <end position="189"/>
    </location>
</feature>
<keyword evidence="3" id="KW-1185">Reference proteome</keyword>
<protein>
    <submittedName>
        <fullName evidence="2">Uncharacterized protein</fullName>
    </submittedName>
</protein>
<feature type="transmembrane region" description="Helical" evidence="1">
    <location>
        <begin position="41"/>
        <end position="59"/>
    </location>
</feature>
<dbReference type="STRING" id="475255.SAMN04488101_101650"/>
<keyword evidence="1" id="KW-1133">Transmembrane helix</keyword>
<reference evidence="2 3" key="1">
    <citation type="submission" date="2017-04" db="EMBL/GenBank/DDBJ databases">
        <authorList>
            <person name="Afonso C.L."/>
            <person name="Miller P.J."/>
            <person name="Scott M.A."/>
            <person name="Spackman E."/>
            <person name="Goraichik I."/>
            <person name="Dimitrov K.M."/>
            <person name="Suarez D.L."/>
            <person name="Swayne D.E."/>
        </authorList>
    </citation>
    <scope>NUCLEOTIDE SEQUENCE [LARGE SCALE GENOMIC DNA]</scope>
    <source>
        <strain evidence="2 3">DSM 19625</strain>
    </source>
</reference>
<accession>A0A1W2AJ64</accession>
<dbReference type="OrthoDB" id="9871709at2"/>
<proteinExistence type="predicted"/>
<sequence length="237" mass="27744">MAQQNRLEYNHQKLHEFIKRYSFGNGLHGKYSPRSLKGARISIFVLYIIFSGAFVTTTYLKAKPWNIMSGIATIIVAIIMIWIYRKTLKLIQQGFHSIIFKKRFELEQYIKNDLKLGKTAVQETAEICLILADRYKRNYYRLELPLAIIPIFVAILAIVKDISLEDMASLVISFALVVFGIWYLLVNIITSLDQQSNRYFELYLLLVDMKHNKQYQKLKKEHLRATSERNELEEALS</sequence>
<dbReference type="Proteomes" id="UP000192678">
    <property type="component" value="Unassembled WGS sequence"/>
</dbReference>
<evidence type="ECO:0000313" key="3">
    <source>
        <dbReference type="Proteomes" id="UP000192678"/>
    </source>
</evidence>
<organism evidence="2 3">
    <name type="scientific">Pedobacter nyackensis</name>
    <dbReference type="NCBI Taxonomy" id="475255"/>
    <lineage>
        <taxon>Bacteria</taxon>
        <taxon>Pseudomonadati</taxon>
        <taxon>Bacteroidota</taxon>
        <taxon>Sphingobacteriia</taxon>
        <taxon>Sphingobacteriales</taxon>
        <taxon>Sphingobacteriaceae</taxon>
        <taxon>Pedobacter</taxon>
    </lineage>
</organism>
<dbReference type="RefSeq" id="WP_084287210.1">
    <property type="nucleotide sequence ID" value="NZ_FWYB01000001.1"/>
</dbReference>
<dbReference type="AlphaFoldDB" id="A0A1W2AJ64"/>
<keyword evidence="1" id="KW-0812">Transmembrane</keyword>
<feature type="transmembrane region" description="Helical" evidence="1">
    <location>
        <begin position="144"/>
        <end position="162"/>
    </location>
</feature>
<evidence type="ECO:0000313" key="2">
    <source>
        <dbReference type="EMBL" id="SMC60600.1"/>
    </source>
</evidence>
<feature type="transmembrane region" description="Helical" evidence="1">
    <location>
        <begin position="65"/>
        <end position="84"/>
    </location>
</feature>
<name>A0A1W2AJ64_9SPHI</name>